<sequence length="173" mass="18858">MIPYLLRSLRIAPCQGKQDTLGIPLGALLGRSELVRPDARVKAELAALLVNPTPLFIRLRVKAGEDPALTLGLGDPDHDRGEGPRTRRACLLETLAMQLLLVGVPHQDHHVWPPGARGEQHERPLRHLGVGLRARTSLVTMDVDTVPPCFVLGIRPLEKRLDVALAAVVAVML</sequence>
<gene>
    <name evidence="1" type="ORF">SOCE26_032730</name>
</gene>
<dbReference type="EMBL" id="CP012673">
    <property type="protein sequence ID" value="AUX41848.1"/>
    <property type="molecule type" value="Genomic_DNA"/>
</dbReference>
<dbReference type="AlphaFoldDB" id="A0A2L0ERA1"/>
<accession>A0A2L0ERA1</accession>
<dbReference type="RefSeq" id="WP_104980560.1">
    <property type="nucleotide sequence ID" value="NZ_CP012673.1"/>
</dbReference>
<evidence type="ECO:0000313" key="1">
    <source>
        <dbReference type="EMBL" id="AUX41848.1"/>
    </source>
</evidence>
<name>A0A2L0ERA1_SORCE</name>
<organism evidence="1 2">
    <name type="scientific">Sorangium cellulosum</name>
    <name type="common">Polyangium cellulosum</name>
    <dbReference type="NCBI Taxonomy" id="56"/>
    <lineage>
        <taxon>Bacteria</taxon>
        <taxon>Pseudomonadati</taxon>
        <taxon>Myxococcota</taxon>
        <taxon>Polyangia</taxon>
        <taxon>Polyangiales</taxon>
        <taxon>Polyangiaceae</taxon>
        <taxon>Sorangium</taxon>
    </lineage>
</organism>
<dbReference type="Proteomes" id="UP000238348">
    <property type="component" value="Chromosome"/>
</dbReference>
<protein>
    <submittedName>
        <fullName evidence="1">Uncharacterized protein</fullName>
    </submittedName>
</protein>
<evidence type="ECO:0000313" key="2">
    <source>
        <dbReference type="Proteomes" id="UP000238348"/>
    </source>
</evidence>
<reference evidence="1 2" key="1">
    <citation type="submission" date="2015-09" db="EMBL/GenBank/DDBJ databases">
        <title>Sorangium comparison.</title>
        <authorList>
            <person name="Zaburannyi N."/>
            <person name="Bunk B."/>
            <person name="Overmann J."/>
            <person name="Mueller R."/>
        </authorList>
    </citation>
    <scope>NUCLEOTIDE SEQUENCE [LARGE SCALE GENOMIC DNA]</scope>
    <source>
        <strain evidence="1 2">So ce26</strain>
    </source>
</reference>
<proteinExistence type="predicted"/>